<evidence type="ECO:0000256" key="9">
    <source>
        <dbReference type="SAM" id="SignalP"/>
    </source>
</evidence>
<keyword evidence="12" id="KW-1185">Reference proteome</keyword>
<dbReference type="FunFam" id="3.80.10.10:FF:000095">
    <property type="entry name" value="LRR receptor-like serine/threonine-protein kinase GSO1"/>
    <property type="match status" value="2"/>
</dbReference>
<comment type="caution">
    <text evidence="11">The sequence shown here is derived from an EMBL/GenBank/DDBJ whole genome shotgun (WGS) entry which is preliminary data.</text>
</comment>
<dbReference type="InterPro" id="IPR051716">
    <property type="entry name" value="Plant_RL_S/T_kinase"/>
</dbReference>
<feature type="chain" id="PRO_5015159253" evidence="9">
    <location>
        <begin position="24"/>
        <end position="1151"/>
    </location>
</feature>
<organism evidence="11 12">
    <name type="scientific">Planoprotostelium fungivorum</name>
    <dbReference type="NCBI Taxonomy" id="1890364"/>
    <lineage>
        <taxon>Eukaryota</taxon>
        <taxon>Amoebozoa</taxon>
        <taxon>Evosea</taxon>
        <taxon>Variosea</taxon>
        <taxon>Cavosteliida</taxon>
        <taxon>Cavosteliaceae</taxon>
        <taxon>Planoprotostelium</taxon>
    </lineage>
</organism>
<evidence type="ECO:0000259" key="10">
    <source>
        <dbReference type="PROSITE" id="PS50011"/>
    </source>
</evidence>
<evidence type="ECO:0000256" key="1">
    <source>
        <dbReference type="ARBA" id="ARBA00004167"/>
    </source>
</evidence>
<dbReference type="InterPro" id="IPR011009">
    <property type="entry name" value="Kinase-like_dom_sf"/>
</dbReference>
<feature type="compositionally biased region" description="Polar residues" evidence="8">
    <location>
        <begin position="606"/>
        <end position="615"/>
    </location>
</feature>
<dbReference type="PANTHER" id="PTHR48053:SF164">
    <property type="entry name" value="LEUCINE-RICH REPEAT-CONTAINING N-TERMINAL PLANT-TYPE DOMAIN-CONTAINING PROTEIN"/>
    <property type="match status" value="1"/>
</dbReference>
<dbReference type="SMART" id="SM00369">
    <property type="entry name" value="LRR_TYP"/>
    <property type="match status" value="5"/>
</dbReference>
<keyword evidence="2" id="KW-0433">Leucine-rich repeat</keyword>
<dbReference type="Pfam" id="PF13855">
    <property type="entry name" value="LRR_8"/>
    <property type="match status" value="1"/>
</dbReference>
<evidence type="ECO:0000256" key="3">
    <source>
        <dbReference type="ARBA" id="ARBA00022729"/>
    </source>
</evidence>
<evidence type="ECO:0000256" key="2">
    <source>
        <dbReference type="ARBA" id="ARBA00022614"/>
    </source>
</evidence>
<dbReference type="Proteomes" id="UP000241769">
    <property type="component" value="Unassembled WGS sequence"/>
</dbReference>
<dbReference type="AlphaFoldDB" id="A0A2P6NXJ9"/>
<evidence type="ECO:0000256" key="8">
    <source>
        <dbReference type="SAM" id="MobiDB-lite"/>
    </source>
</evidence>
<dbReference type="SUPFAM" id="SSF52058">
    <property type="entry name" value="L domain-like"/>
    <property type="match status" value="2"/>
</dbReference>
<keyword evidence="7" id="KW-0472">Membrane</keyword>
<feature type="domain" description="Protein kinase" evidence="10">
    <location>
        <begin position="901"/>
        <end position="1141"/>
    </location>
</feature>
<dbReference type="InterPro" id="IPR001245">
    <property type="entry name" value="Ser-Thr/Tyr_kinase_cat_dom"/>
</dbReference>
<keyword evidence="11" id="KW-0675">Receptor</keyword>
<sequence>MTHLNELFLRLCIFALLLISTDAQLLSTMQGIWTTLGGSPQYWRGTQICNSTDFIGVTCDPSKSWPVQIVLPSRSLTGTIPSSIENLVNLTSLDLSANQLTGTIPSSIGNITSRLLIHLDLSSNRLTGTIPGTLFVSSSTLSYINLSQNQLSGTLPPFGNLTSVNLLALNTNSLSGIIHPSIGQLRSLSTLILYQNRFTGPIPPLFNTSLRQIEFDRNQLSGSISPSMMDLPNLQMLHLQTNQLSGVLPARNSSLSPISKLDVSGNAITSTSGYIFASSTCSLSNNPLRTCLVNISAACSYTAGPCTSDPSSLDSMRDVWTSIGGPPSLWNGSYICNSTDFIGVVCDATLTWPVQINLSNRSLYGSISASIGRLINLTALDISSNAIVGSMPSSMCNLTLLTSLNASINQLSGTLPPCVSTLNRLQSIDVSTNRLSGTISTSIGNMSSLRYLSLSNNSLTGPIPTSIGSSSLLTSLYLSYNRLSGSIPQSVMNLANLQYFHLQFNSLGGNVPGRDGNLALLIQFDARSNNLTSVEGYLDTMDVCDLGGNPFPCDPPLDVSVNCYYQCINTITTTTWISSPAWTGQTSTESQTSSIMVQISREAQKLTETQASSEPQISSVQRSTVQTSTVQRSTVQRSTVQRSTVQRSTVQTSTVQTTTETQPTTKQSSIDVNQLYDNNTKISVSQARDVLNEGLNKSVGLESVNLISAVISSILRNNTSSFVYTTVNASINLQTYDIVDVRSISSHIVDSTIGVTVPASIVESSTRVSVALSSLNFNPFRSIANDSIYSGVTGVTLYDDKGREIYVRSSNELINISMGIIRAIPDDHYAVCQYWNELETNHLTNFSIGIERIKSIGGDEVESKEGGDHKMLIIIVCCAAGGFIVLLSFDLKSEGDMNGKLEWLQVVSDEKKTSVWKSLYNGTTTVAVKKIERDNHRLLREATRLKTETTKSMHHPNIVMFMGQNLAEEWIMMEWMNDGSLFSYSSTHSISQFIFQIGRDVSRAMVYLTDLNLVHTALTPQHVFLHVTNDSMLAKVGSLGHAVENGSKWNLSSLFTAPEVIEKKRQYISADVWSFGLLLQFIAADGKCEEKQKSKRISSVQVETKWDTSIRGLIQDCTDTDAERRPSFSDIAQRMERRGALSGIEPEALPP</sequence>
<evidence type="ECO:0000313" key="11">
    <source>
        <dbReference type="EMBL" id="PRP88693.1"/>
    </source>
</evidence>
<evidence type="ECO:0000256" key="7">
    <source>
        <dbReference type="ARBA" id="ARBA00023136"/>
    </source>
</evidence>
<dbReference type="GO" id="GO:0004672">
    <property type="term" value="F:protein kinase activity"/>
    <property type="evidence" value="ECO:0007669"/>
    <property type="project" value="InterPro"/>
</dbReference>
<dbReference type="OrthoDB" id="26095at2759"/>
<evidence type="ECO:0000256" key="4">
    <source>
        <dbReference type="ARBA" id="ARBA00022737"/>
    </source>
</evidence>
<proteinExistence type="predicted"/>
<dbReference type="SMART" id="SM00365">
    <property type="entry name" value="LRR_SD22"/>
    <property type="match status" value="5"/>
</dbReference>
<dbReference type="InParanoid" id="A0A2P6NXJ9"/>
<feature type="compositionally biased region" description="Low complexity" evidence="8">
    <location>
        <begin position="616"/>
        <end position="666"/>
    </location>
</feature>
<keyword evidence="5" id="KW-0547">Nucleotide-binding</keyword>
<keyword evidence="6" id="KW-0067">ATP-binding</keyword>
<name>A0A2P6NXJ9_9EUKA</name>
<dbReference type="Pfam" id="PF00560">
    <property type="entry name" value="LRR_1"/>
    <property type="match status" value="3"/>
</dbReference>
<dbReference type="EMBL" id="MDYQ01000008">
    <property type="protein sequence ID" value="PRP88693.1"/>
    <property type="molecule type" value="Genomic_DNA"/>
</dbReference>
<evidence type="ECO:0000256" key="5">
    <source>
        <dbReference type="ARBA" id="ARBA00022741"/>
    </source>
</evidence>
<gene>
    <name evidence="11" type="ORF">PROFUN_02789</name>
</gene>
<keyword evidence="11" id="KW-0418">Kinase</keyword>
<dbReference type="GO" id="GO:0016020">
    <property type="term" value="C:membrane"/>
    <property type="evidence" value="ECO:0007669"/>
    <property type="project" value="UniProtKB-SubCell"/>
</dbReference>
<protein>
    <submittedName>
        <fullName evidence="11">Putative LRR receptor-like serine/threonine-protein kinase</fullName>
    </submittedName>
</protein>
<dbReference type="Gene3D" id="3.80.10.10">
    <property type="entry name" value="Ribonuclease Inhibitor"/>
    <property type="match status" value="5"/>
</dbReference>
<dbReference type="Gene3D" id="1.10.510.10">
    <property type="entry name" value="Transferase(Phosphotransferase) domain 1"/>
    <property type="match status" value="1"/>
</dbReference>
<feature type="region of interest" description="Disordered" evidence="8">
    <location>
        <begin position="606"/>
        <end position="666"/>
    </location>
</feature>
<dbReference type="InterPro" id="IPR001611">
    <property type="entry name" value="Leu-rich_rpt"/>
</dbReference>
<keyword evidence="3 9" id="KW-0732">Signal</keyword>
<dbReference type="PRINTS" id="PR00019">
    <property type="entry name" value="LEURICHRPT"/>
</dbReference>
<keyword evidence="11" id="KW-0808">Transferase</keyword>
<dbReference type="GO" id="GO:0005524">
    <property type="term" value="F:ATP binding"/>
    <property type="evidence" value="ECO:0007669"/>
    <property type="project" value="UniProtKB-KW"/>
</dbReference>
<comment type="subcellular location">
    <subcellularLocation>
        <location evidence="1">Membrane</location>
        <topology evidence="1">Single-pass membrane protein</topology>
    </subcellularLocation>
</comment>
<dbReference type="Pfam" id="PF07714">
    <property type="entry name" value="PK_Tyr_Ser-Thr"/>
    <property type="match status" value="1"/>
</dbReference>
<dbReference type="InterPro" id="IPR032675">
    <property type="entry name" value="LRR_dom_sf"/>
</dbReference>
<keyword evidence="4" id="KW-0677">Repeat</keyword>
<dbReference type="PROSITE" id="PS50011">
    <property type="entry name" value="PROTEIN_KINASE_DOM"/>
    <property type="match status" value="1"/>
</dbReference>
<dbReference type="InterPro" id="IPR003591">
    <property type="entry name" value="Leu-rich_rpt_typical-subtyp"/>
</dbReference>
<dbReference type="PANTHER" id="PTHR48053">
    <property type="entry name" value="LEUCINE RICH REPEAT FAMILY PROTEIN, EXPRESSED"/>
    <property type="match status" value="1"/>
</dbReference>
<dbReference type="SUPFAM" id="SSF56112">
    <property type="entry name" value="Protein kinase-like (PK-like)"/>
    <property type="match status" value="1"/>
</dbReference>
<reference evidence="11 12" key="1">
    <citation type="journal article" date="2018" name="Genome Biol. Evol.">
        <title>Multiple Roots of Fruiting Body Formation in Amoebozoa.</title>
        <authorList>
            <person name="Hillmann F."/>
            <person name="Forbes G."/>
            <person name="Novohradska S."/>
            <person name="Ferling I."/>
            <person name="Riege K."/>
            <person name="Groth M."/>
            <person name="Westermann M."/>
            <person name="Marz M."/>
            <person name="Spaller T."/>
            <person name="Winckler T."/>
            <person name="Schaap P."/>
            <person name="Glockner G."/>
        </authorList>
    </citation>
    <scope>NUCLEOTIDE SEQUENCE [LARGE SCALE GENOMIC DNA]</scope>
    <source>
        <strain evidence="11 12">Jena</strain>
    </source>
</reference>
<accession>A0A2P6NXJ9</accession>
<evidence type="ECO:0000313" key="12">
    <source>
        <dbReference type="Proteomes" id="UP000241769"/>
    </source>
</evidence>
<feature type="signal peptide" evidence="9">
    <location>
        <begin position="1"/>
        <end position="23"/>
    </location>
</feature>
<dbReference type="InterPro" id="IPR000719">
    <property type="entry name" value="Prot_kinase_dom"/>
</dbReference>
<evidence type="ECO:0000256" key="6">
    <source>
        <dbReference type="ARBA" id="ARBA00022840"/>
    </source>
</evidence>